<dbReference type="SUPFAM" id="SSF52738">
    <property type="entry name" value="Methylesterase CheB, C-terminal domain"/>
    <property type="match status" value="1"/>
</dbReference>
<evidence type="ECO:0000256" key="6">
    <source>
        <dbReference type="PROSITE-ProRule" id="PRU00050"/>
    </source>
</evidence>
<dbReference type="SUPFAM" id="SSF52172">
    <property type="entry name" value="CheY-like"/>
    <property type="match status" value="1"/>
</dbReference>
<keyword evidence="3 5" id="KW-0378">Hydrolase</keyword>
<evidence type="ECO:0000313" key="11">
    <source>
        <dbReference type="Proteomes" id="UP000199608"/>
    </source>
</evidence>
<dbReference type="GO" id="GO:0006935">
    <property type="term" value="P:chemotaxis"/>
    <property type="evidence" value="ECO:0007669"/>
    <property type="project" value="UniProtKB-UniRule"/>
</dbReference>
<dbReference type="HAMAP" id="MF_00099">
    <property type="entry name" value="CheB_chemtxs"/>
    <property type="match status" value="1"/>
</dbReference>
<organism evidence="10 11">
    <name type="scientific">Desulfobacula phenolica</name>
    <dbReference type="NCBI Taxonomy" id="90732"/>
    <lineage>
        <taxon>Bacteria</taxon>
        <taxon>Pseudomonadati</taxon>
        <taxon>Thermodesulfobacteriota</taxon>
        <taxon>Desulfobacteria</taxon>
        <taxon>Desulfobacterales</taxon>
        <taxon>Desulfobacteraceae</taxon>
        <taxon>Desulfobacula</taxon>
    </lineage>
</organism>
<dbReference type="Gene3D" id="3.40.50.180">
    <property type="entry name" value="Methylesterase CheB, C-terminal domain"/>
    <property type="match status" value="1"/>
</dbReference>
<dbReference type="InterPro" id="IPR000673">
    <property type="entry name" value="Sig_transdc_resp-reg_Me-estase"/>
</dbReference>
<evidence type="ECO:0000259" key="9">
    <source>
        <dbReference type="PROSITE" id="PS50122"/>
    </source>
</evidence>
<gene>
    <name evidence="5" type="primary">cheB</name>
    <name evidence="10" type="ORF">SAMN04487931_10581</name>
</gene>
<comment type="domain">
    <text evidence="5">Contains a C-terminal catalytic domain, and an N-terminal region which modulates catalytic activity.</text>
</comment>
<dbReference type="RefSeq" id="WP_092233229.1">
    <property type="nucleotide sequence ID" value="NZ_FNLL01000005.1"/>
</dbReference>
<protein>
    <recommendedName>
        <fullName evidence="5">Protein-glutamate methylesterase/protein-glutamine glutaminase</fullName>
        <ecNumber evidence="5">3.1.1.61</ecNumber>
        <ecNumber evidence="5">3.5.1.44</ecNumber>
    </recommendedName>
</protein>
<evidence type="ECO:0000256" key="7">
    <source>
        <dbReference type="PROSITE-ProRule" id="PRU00169"/>
    </source>
</evidence>
<dbReference type="NCBIfam" id="NF001965">
    <property type="entry name" value="PRK00742.1"/>
    <property type="match status" value="1"/>
</dbReference>
<evidence type="ECO:0000313" key="10">
    <source>
        <dbReference type="EMBL" id="SDU16320.1"/>
    </source>
</evidence>
<dbReference type="Pfam" id="PF01339">
    <property type="entry name" value="CheB_methylest"/>
    <property type="match status" value="1"/>
</dbReference>
<dbReference type="Pfam" id="PF00072">
    <property type="entry name" value="Response_reg"/>
    <property type="match status" value="1"/>
</dbReference>
<dbReference type="PROSITE" id="PS50122">
    <property type="entry name" value="CHEB"/>
    <property type="match status" value="1"/>
</dbReference>
<evidence type="ECO:0000256" key="3">
    <source>
        <dbReference type="ARBA" id="ARBA00022801"/>
    </source>
</evidence>
<evidence type="ECO:0000256" key="4">
    <source>
        <dbReference type="ARBA" id="ARBA00048267"/>
    </source>
</evidence>
<evidence type="ECO:0000256" key="2">
    <source>
        <dbReference type="ARBA" id="ARBA00022500"/>
    </source>
</evidence>
<keyword evidence="11" id="KW-1185">Reference proteome</keyword>
<feature type="active site" evidence="5 6">
    <location>
        <position position="300"/>
    </location>
</feature>
<dbReference type="CDD" id="cd16432">
    <property type="entry name" value="CheB_Rec"/>
    <property type="match status" value="1"/>
</dbReference>
<dbReference type="PANTHER" id="PTHR42872:SF6">
    <property type="entry name" value="PROTEIN-GLUTAMATE METHYLESTERASE_PROTEIN-GLUTAMINE GLUTAMINASE"/>
    <property type="match status" value="1"/>
</dbReference>
<comment type="catalytic activity">
    <reaction evidence="5">
        <text>L-glutaminyl-[protein] + H2O = L-glutamyl-[protein] + NH4(+)</text>
        <dbReference type="Rhea" id="RHEA:16441"/>
        <dbReference type="Rhea" id="RHEA-COMP:10207"/>
        <dbReference type="Rhea" id="RHEA-COMP:10208"/>
        <dbReference type="ChEBI" id="CHEBI:15377"/>
        <dbReference type="ChEBI" id="CHEBI:28938"/>
        <dbReference type="ChEBI" id="CHEBI:29973"/>
        <dbReference type="ChEBI" id="CHEBI:30011"/>
        <dbReference type="EC" id="3.5.1.44"/>
    </reaction>
</comment>
<dbReference type="PANTHER" id="PTHR42872">
    <property type="entry name" value="PROTEIN-GLUTAMATE METHYLESTERASE/PROTEIN-GLUTAMINE GLUTAMINASE"/>
    <property type="match status" value="1"/>
</dbReference>
<dbReference type="GO" id="GO:0008984">
    <property type="term" value="F:protein-glutamate methylesterase activity"/>
    <property type="evidence" value="ECO:0007669"/>
    <property type="project" value="UniProtKB-UniRule"/>
</dbReference>
<dbReference type="CDD" id="cd17541">
    <property type="entry name" value="REC_CheB-like"/>
    <property type="match status" value="1"/>
</dbReference>
<dbReference type="GO" id="GO:0005737">
    <property type="term" value="C:cytoplasm"/>
    <property type="evidence" value="ECO:0007669"/>
    <property type="project" value="UniProtKB-SubCell"/>
</dbReference>
<dbReference type="PROSITE" id="PS50110">
    <property type="entry name" value="RESPONSE_REGULATORY"/>
    <property type="match status" value="1"/>
</dbReference>
<dbReference type="PIRSF" id="PIRSF000876">
    <property type="entry name" value="RR_chemtxs_CheB"/>
    <property type="match status" value="1"/>
</dbReference>
<comment type="catalytic activity">
    <reaction evidence="4 5">
        <text>[protein]-L-glutamate 5-O-methyl ester + H2O = L-glutamyl-[protein] + methanol + H(+)</text>
        <dbReference type="Rhea" id="RHEA:23236"/>
        <dbReference type="Rhea" id="RHEA-COMP:10208"/>
        <dbReference type="Rhea" id="RHEA-COMP:10311"/>
        <dbReference type="ChEBI" id="CHEBI:15377"/>
        <dbReference type="ChEBI" id="CHEBI:15378"/>
        <dbReference type="ChEBI" id="CHEBI:17790"/>
        <dbReference type="ChEBI" id="CHEBI:29973"/>
        <dbReference type="ChEBI" id="CHEBI:82795"/>
        <dbReference type="EC" id="3.1.1.61"/>
    </reaction>
</comment>
<name>A0A1H2GA09_9BACT</name>
<keyword evidence="5 7" id="KW-0597">Phosphoprotein</keyword>
<dbReference type="InterPro" id="IPR008248">
    <property type="entry name" value="CheB-like"/>
</dbReference>
<comment type="subcellular location">
    <subcellularLocation>
        <location evidence="5">Cytoplasm</location>
    </subcellularLocation>
</comment>
<dbReference type="Gene3D" id="3.40.50.2300">
    <property type="match status" value="1"/>
</dbReference>
<feature type="domain" description="CheB-type methylesterase" evidence="9">
    <location>
        <begin position="174"/>
        <end position="356"/>
    </location>
</feature>
<feature type="modified residue" description="4-aspartylphosphate" evidence="5 7">
    <location>
        <position position="54"/>
    </location>
</feature>
<feature type="active site" evidence="5 6">
    <location>
        <position position="207"/>
    </location>
</feature>
<keyword evidence="2 5" id="KW-0145">Chemotaxis</keyword>
<proteinExistence type="inferred from homology"/>
<dbReference type="EC" id="3.5.1.44" evidence="5"/>
<dbReference type="GO" id="GO:0000156">
    <property type="term" value="F:phosphorelay response regulator activity"/>
    <property type="evidence" value="ECO:0007669"/>
    <property type="project" value="InterPro"/>
</dbReference>
<dbReference type="InterPro" id="IPR001789">
    <property type="entry name" value="Sig_transdc_resp-reg_receiver"/>
</dbReference>
<dbReference type="AlphaFoldDB" id="A0A1H2GA09"/>
<feature type="active site" evidence="5 6">
    <location>
        <position position="180"/>
    </location>
</feature>
<evidence type="ECO:0000259" key="8">
    <source>
        <dbReference type="PROSITE" id="PS50110"/>
    </source>
</evidence>
<dbReference type="SMART" id="SM00448">
    <property type="entry name" value="REC"/>
    <property type="match status" value="1"/>
</dbReference>
<keyword evidence="1 5" id="KW-0963">Cytoplasm</keyword>
<dbReference type="InterPro" id="IPR035909">
    <property type="entry name" value="CheB_C"/>
</dbReference>
<accession>A0A1H2GA09</accession>
<feature type="domain" description="Response regulatory" evidence="8">
    <location>
        <begin position="3"/>
        <end position="121"/>
    </location>
</feature>
<comment type="PTM">
    <text evidence="5">Phosphorylated by CheA. Phosphorylation of the N-terminal regulatory domain activates the methylesterase activity.</text>
</comment>
<dbReference type="EMBL" id="FNLL01000005">
    <property type="protein sequence ID" value="SDU16320.1"/>
    <property type="molecule type" value="Genomic_DNA"/>
</dbReference>
<comment type="similarity">
    <text evidence="5">Belongs to the CheB family.</text>
</comment>
<dbReference type="Proteomes" id="UP000199608">
    <property type="component" value="Unassembled WGS sequence"/>
</dbReference>
<evidence type="ECO:0000256" key="1">
    <source>
        <dbReference type="ARBA" id="ARBA00022490"/>
    </source>
</evidence>
<dbReference type="GO" id="GO:0050568">
    <property type="term" value="F:protein-glutamine glutaminase activity"/>
    <property type="evidence" value="ECO:0007669"/>
    <property type="project" value="UniProtKB-UniRule"/>
</dbReference>
<reference evidence="11" key="1">
    <citation type="submission" date="2016-10" db="EMBL/GenBank/DDBJ databases">
        <authorList>
            <person name="Varghese N."/>
            <person name="Submissions S."/>
        </authorList>
    </citation>
    <scope>NUCLEOTIDE SEQUENCE [LARGE SCALE GENOMIC DNA]</scope>
    <source>
        <strain evidence="11">DSM 3384</strain>
    </source>
</reference>
<comment type="function">
    <text evidence="5">Involved in chemotaxis. Part of a chemotaxis signal transduction system that modulates chemotaxis in response to various stimuli. Catalyzes the demethylation of specific methylglutamate residues introduced into the chemoreceptors (methyl-accepting chemotaxis proteins or MCP) by CheR. Also mediates the irreversible deamidation of specific glutamine residues to glutamic acid.</text>
</comment>
<dbReference type="EC" id="3.1.1.61" evidence="5"/>
<evidence type="ECO:0000256" key="5">
    <source>
        <dbReference type="HAMAP-Rule" id="MF_00099"/>
    </source>
</evidence>
<dbReference type="InterPro" id="IPR011006">
    <property type="entry name" value="CheY-like_superfamily"/>
</dbReference>
<sequence>MIKVLIVDDSHTTMEYLKHLLDSDDGIMIVGIAQNGKQAIELSKKKQPDVILMDINMPKMNGFEATRIIMENNPVPIIIMSSIHDIKDTAIVFRAMEAGAVTLLNKPWGMDHPDYKRDSEDLLQNIKLMSEVKVIKRSRSIRESAKMPETRPPVARPVVKPVAKQIAKSGRISVIAIGASAGGPLVLQEILLKIPKNFPVPILIVQHISSGFIDGLIKWLGQTTECTIQLAAHGEIFLPGHVYFAPDDYHMGVNNSSQIILSKAEPENSSRPAISFLFRSMAKVYGAEASGVLLTGMGKDGADELKLMRDKGAVTIAQDKKSSLVHGMAGEAIKLDAVMYELSPESIADKLISIVQ</sequence>